<dbReference type="CDD" id="cd14727">
    <property type="entry name" value="ChanN-like"/>
    <property type="match status" value="1"/>
</dbReference>
<dbReference type="SUPFAM" id="SSF159501">
    <property type="entry name" value="EreA/ChaN-like"/>
    <property type="match status" value="1"/>
</dbReference>
<protein>
    <submittedName>
        <fullName evidence="2">Uncharacterized iron-regulated protein</fullName>
    </submittedName>
</protein>
<dbReference type="Pfam" id="PF04187">
    <property type="entry name" value="Cofac_haem_bdg"/>
    <property type="match status" value="1"/>
</dbReference>
<reference evidence="2" key="1">
    <citation type="submission" date="2011-11" db="EMBL/GenBank/DDBJ databases">
        <title>Improved High-Quality Draft sequence of Desulfovibrio sp. U5L.</title>
        <authorList>
            <consortium name="US DOE Joint Genome Institute"/>
            <person name="Lucas S."/>
            <person name="Han J."/>
            <person name="Lapidus A."/>
            <person name="Cheng J.-F."/>
            <person name="Goodwin L."/>
            <person name="Pitluck S."/>
            <person name="Peters L."/>
            <person name="Ovchinnikova G."/>
            <person name="Held B."/>
            <person name="Detter J.C."/>
            <person name="Han C."/>
            <person name="Tapia R."/>
            <person name="Land M."/>
            <person name="Hauser L."/>
            <person name="Kyrpides N."/>
            <person name="Ivanova N."/>
            <person name="Pagani I."/>
            <person name="Gabster J."/>
            <person name="Walker C."/>
            <person name="Stolyar S."/>
            <person name="Stahl D."/>
            <person name="Arkin A."/>
            <person name="Dehal P."/>
            <person name="Hazen T."/>
            <person name="Woyke T."/>
        </authorList>
    </citation>
    <scope>NUCLEOTIDE SEQUENCE [LARGE SCALE GENOMIC DNA]</scope>
    <source>
        <strain evidence="2">U5L</strain>
    </source>
</reference>
<dbReference type="HOGENOM" id="CLU_035488_2_0_7"/>
<evidence type="ECO:0000313" key="2">
    <source>
        <dbReference type="EMBL" id="EIG55078.1"/>
    </source>
</evidence>
<dbReference type="OrthoDB" id="9795827at2"/>
<dbReference type="eggNOG" id="COG3016">
    <property type="taxonomic scope" value="Bacteria"/>
</dbReference>
<proteinExistence type="predicted"/>
<accession>I2Q5M2</accession>
<gene>
    <name evidence="2" type="ORF">DesU5LDRAFT_3455</name>
</gene>
<dbReference type="InterPro" id="IPR007314">
    <property type="entry name" value="Cofac_haem-bd_dom"/>
</dbReference>
<dbReference type="STRING" id="596152.DesU5LDRAFT_3455"/>
<dbReference type="EMBL" id="JH600068">
    <property type="protein sequence ID" value="EIG55078.1"/>
    <property type="molecule type" value="Genomic_DNA"/>
</dbReference>
<feature type="domain" description="Haem-binding uptake Tiki superfamily ChaN" evidence="1">
    <location>
        <begin position="68"/>
        <end position="267"/>
    </location>
</feature>
<evidence type="ECO:0000259" key="1">
    <source>
        <dbReference type="Pfam" id="PF04187"/>
    </source>
</evidence>
<sequence length="305" mass="33006">MRRPLPLFSRRAAARSRLAPLAFVTAISLFAAAALLGAAFLAGRSCARGGDSLLDVHTGAWLPLGRVAEDLARCRLVVVGETHDDPAHHRLQLDVIRAVAATGARVSVGLEMFPAGEQAVLDGYLLGRVDEAALEKAFVAYWGHTWALYRDIFRACRQAGIPLVGLNVPRGLTRKVAREGFAALTPEERGSLPLVACRVDRDYEAFLRRVAGDHAGGTDFRYFCEAQVVWDTAMAVFAKGYLDAHPERLLVVLCGTTHAWKRAMPSQVRLLAPDLPLRVILPEIPGRLDPATAGPGDCDYLAAVP</sequence>
<dbReference type="AlphaFoldDB" id="I2Q5M2"/>
<organism evidence="2">
    <name type="scientific">Desulfovibrio sp. U5L</name>
    <dbReference type="NCBI Taxonomy" id="596152"/>
    <lineage>
        <taxon>Bacteria</taxon>
        <taxon>Pseudomonadati</taxon>
        <taxon>Thermodesulfobacteriota</taxon>
        <taxon>Desulfovibrionia</taxon>
        <taxon>Desulfovibrionales</taxon>
        <taxon>Desulfovibrionaceae</taxon>
        <taxon>Desulfovibrio</taxon>
    </lineage>
</organism>
<dbReference type="Gene3D" id="3.40.50.11550">
    <property type="match status" value="1"/>
</dbReference>
<name>I2Q5M2_9BACT</name>